<dbReference type="Gene3D" id="3.30.160.60">
    <property type="entry name" value="Classic Zinc Finger"/>
    <property type="match status" value="2"/>
</dbReference>
<dbReference type="GO" id="GO:0000785">
    <property type="term" value="C:chromatin"/>
    <property type="evidence" value="ECO:0007669"/>
    <property type="project" value="TreeGrafter"/>
</dbReference>
<evidence type="ECO:0000256" key="9">
    <source>
        <dbReference type="SAM" id="MobiDB-lite"/>
    </source>
</evidence>
<feature type="domain" description="C2H2-type" evidence="10">
    <location>
        <begin position="201"/>
        <end position="229"/>
    </location>
</feature>
<evidence type="ECO:0000256" key="3">
    <source>
        <dbReference type="ARBA" id="ARBA00022737"/>
    </source>
</evidence>
<feature type="region of interest" description="Disordered" evidence="9">
    <location>
        <begin position="141"/>
        <end position="167"/>
    </location>
</feature>
<keyword evidence="2" id="KW-0479">Metal-binding</keyword>
<dbReference type="PANTHER" id="PTHR14003">
    <property type="entry name" value="TRANSCRIPTIONAL REPRESSOR PROTEIN YY"/>
    <property type="match status" value="1"/>
</dbReference>
<keyword evidence="12" id="KW-1185">Reference proteome</keyword>
<dbReference type="InterPro" id="IPR013087">
    <property type="entry name" value="Znf_C2H2_type"/>
</dbReference>
<dbReference type="GO" id="GO:0005634">
    <property type="term" value="C:nucleus"/>
    <property type="evidence" value="ECO:0007669"/>
    <property type="project" value="UniProtKB-SubCell"/>
</dbReference>
<dbReference type="OrthoDB" id="6077919at2759"/>
<feature type="compositionally biased region" description="Low complexity" evidence="9">
    <location>
        <begin position="141"/>
        <end position="153"/>
    </location>
</feature>
<proteinExistence type="predicted"/>
<accession>A0A8K0VTV8</accession>
<evidence type="ECO:0000256" key="1">
    <source>
        <dbReference type="ARBA" id="ARBA00004123"/>
    </source>
</evidence>
<dbReference type="GO" id="GO:0000978">
    <property type="term" value="F:RNA polymerase II cis-regulatory region sequence-specific DNA binding"/>
    <property type="evidence" value="ECO:0007669"/>
    <property type="project" value="TreeGrafter"/>
</dbReference>
<protein>
    <recommendedName>
        <fullName evidence="7">C2H2 type master regulator of conidiophore development brlA</fullName>
    </recommendedName>
</protein>
<dbReference type="EMBL" id="JAGMVJ010000019">
    <property type="protein sequence ID" value="KAH7076021.1"/>
    <property type="molecule type" value="Genomic_DNA"/>
</dbReference>
<evidence type="ECO:0000256" key="6">
    <source>
        <dbReference type="ARBA" id="ARBA00023242"/>
    </source>
</evidence>
<evidence type="ECO:0000256" key="5">
    <source>
        <dbReference type="ARBA" id="ARBA00022833"/>
    </source>
</evidence>
<keyword evidence="3" id="KW-0677">Repeat</keyword>
<evidence type="ECO:0000256" key="2">
    <source>
        <dbReference type="ARBA" id="ARBA00022723"/>
    </source>
</evidence>
<dbReference type="InterPro" id="IPR036236">
    <property type="entry name" value="Znf_C2H2_sf"/>
</dbReference>
<name>A0A8K0VTV8_9PLEO</name>
<feature type="domain" description="C2H2-type" evidence="10">
    <location>
        <begin position="230"/>
        <end position="259"/>
    </location>
</feature>
<dbReference type="PROSITE" id="PS50157">
    <property type="entry name" value="ZINC_FINGER_C2H2_2"/>
    <property type="match status" value="2"/>
</dbReference>
<reference evidence="11" key="1">
    <citation type="journal article" date="2021" name="Nat. Commun.">
        <title>Genetic determinants of endophytism in the Arabidopsis root mycobiome.</title>
        <authorList>
            <person name="Mesny F."/>
            <person name="Miyauchi S."/>
            <person name="Thiergart T."/>
            <person name="Pickel B."/>
            <person name="Atanasova L."/>
            <person name="Karlsson M."/>
            <person name="Huettel B."/>
            <person name="Barry K.W."/>
            <person name="Haridas S."/>
            <person name="Chen C."/>
            <person name="Bauer D."/>
            <person name="Andreopoulos W."/>
            <person name="Pangilinan J."/>
            <person name="LaButti K."/>
            <person name="Riley R."/>
            <person name="Lipzen A."/>
            <person name="Clum A."/>
            <person name="Drula E."/>
            <person name="Henrissat B."/>
            <person name="Kohler A."/>
            <person name="Grigoriev I.V."/>
            <person name="Martin F.M."/>
            <person name="Hacquard S."/>
        </authorList>
    </citation>
    <scope>NUCLEOTIDE SEQUENCE</scope>
    <source>
        <strain evidence="11">MPI-SDFR-AT-0120</strain>
    </source>
</reference>
<dbReference type="PROSITE" id="PS00028">
    <property type="entry name" value="ZINC_FINGER_C2H2_1"/>
    <property type="match status" value="2"/>
</dbReference>
<evidence type="ECO:0000256" key="4">
    <source>
        <dbReference type="ARBA" id="ARBA00022771"/>
    </source>
</evidence>
<keyword evidence="5" id="KW-0862">Zinc</keyword>
<dbReference type="GO" id="GO:0008270">
    <property type="term" value="F:zinc ion binding"/>
    <property type="evidence" value="ECO:0007669"/>
    <property type="project" value="UniProtKB-KW"/>
</dbReference>
<dbReference type="Proteomes" id="UP000813461">
    <property type="component" value="Unassembled WGS sequence"/>
</dbReference>
<keyword evidence="4 8" id="KW-0863">Zinc-finger</keyword>
<sequence>MEEIAFGVLSTAYEQWSYDDTDSDVPGPPVRSISPYPSKYEEERFSCTDFSPCQLNFINREDLWAHIGNHLADQWPPPGPNSTLNPLQDISVTESIPQADSNYSLRYDDWYMSASMVPDYQETAEDNYYGAAGEDNYWTRSAHPSSSASSINSQLRTSLSNDYQQSSPLMPKELLGASMPPAPQSTMNQSSLKVSAAPDEHKCRVCDKRFFRVNKLRAHMNVNHPGEKPFACEVEGCGRRFFVVSNLRRHRKVHKNEYQAHTDDDDDDDN</sequence>
<keyword evidence="6" id="KW-0539">Nucleus</keyword>
<dbReference type="SUPFAM" id="SSF57667">
    <property type="entry name" value="beta-beta-alpha zinc fingers"/>
    <property type="match status" value="1"/>
</dbReference>
<evidence type="ECO:0000313" key="11">
    <source>
        <dbReference type="EMBL" id="KAH7076021.1"/>
    </source>
</evidence>
<evidence type="ECO:0000259" key="10">
    <source>
        <dbReference type="PROSITE" id="PS50157"/>
    </source>
</evidence>
<dbReference type="GO" id="GO:0005667">
    <property type="term" value="C:transcription regulator complex"/>
    <property type="evidence" value="ECO:0007669"/>
    <property type="project" value="TreeGrafter"/>
</dbReference>
<dbReference type="FunFam" id="3.30.160.60:FF:001102">
    <property type="entry name" value="Transcription factor IIIA"/>
    <property type="match status" value="1"/>
</dbReference>
<dbReference type="AlphaFoldDB" id="A0A8K0VTV8"/>
<comment type="caution">
    <text evidence="11">The sequence shown here is derived from an EMBL/GenBank/DDBJ whole genome shotgun (WGS) entry which is preliminary data.</text>
</comment>
<dbReference type="PANTHER" id="PTHR14003:SF19">
    <property type="entry name" value="YY2 TRANSCRIPTION FACTOR"/>
    <property type="match status" value="1"/>
</dbReference>
<evidence type="ECO:0000313" key="12">
    <source>
        <dbReference type="Proteomes" id="UP000813461"/>
    </source>
</evidence>
<feature type="compositionally biased region" description="Polar residues" evidence="9">
    <location>
        <begin position="154"/>
        <end position="167"/>
    </location>
</feature>
<gene>
    <name evidence="11" type="ORF">FB567DRAFT_596647</name>
</gene>
<comment type="subcellular location">
    <subcellularLocation>
        <location evidence="1">Nucleus</location>
    </subcellularLocation>
</comment>
<dbReference type="GO" id="GO:0000981">
    <property type="term" value="F:DNA-binding transcription factor activity, RNA polymerase II-specific"/>
    <property type="evidence" value="ECO:0007669"/>
    <property type="project" value="TreeGrafter"/>
</dbReference>
<dbReference type="Pfam" id="PF00096">
    <property type="entry name" value="zf-C2H2"/>
    <property type="match status" value="2"/>
</dbReference>
<evidence type="ECO:0000256" key="7">
    <source>
        <dbReference type="ARBA" id="ARBA00044085"/>
    </source>
</evidence>
<organism evidence="11 12">
    <name type="scientific">Paraphoma chrysanthemicola</name>
    <dbReference type="NCBI Taxonomy" id="798071"/>
    <lineage>
        <taxon>Eukaryota</taxon>
        <taxon>Fungi</taxon>
        <taxon>Dikarya</taxon>
        <taxon>Ascomycota</taxon>
        <taxon>Pezizomycotina</taxon>
        <taxon>Dothideomycetes</taxon>
        <taxon>Pleosporomycetidae</taxon>
        <taxon>Pleosporales</taxon>
        <taxon>Pleosporineae</taxon>
        <taxon>Phaeosphaeriaceae</taxon>
        <taxon>Paraphoma</taxon>
    </lineage>
</organism>
<evidence type="ECO:0000256" key="8">
    <source>
        <dbReference type="PROSITE-ProRule" id="PRU00042"/>
    </source>
</evidence>
<dbReference type="SMART" id="SM00355">
    <property type="entry name" value="ZnF_C2H2"/>
    <property type="match status" value="3"/>
</dbReference>